<dbReference type="EnsemblMetazoa" id="ASIC001354-RA">
    <property type="protein sequence ID" value="ASIC001354-PA"/>
    <property type="gene ID" value="ASIC001354"/>
</dbReference>
<sequence>MAGRKNNGRWDERFRNRISCVLLNLEWSRLWSSSTRRKARGTLPGGGISRNASELARHDCSWRHSQRHSQRTAVGTPLVGRPNECLPLFRFLGLVSDRCAALHRRSYIRLTDRTGSQHLRYKNSEDNSSGDSDAQMYAKRFGRHGVGAWFTPKEECPMM</sequence>
<name>A0A084VB84_ANOSI</name>
<reference evidence="1 3" key="1">
    <citation type="journal article" date="2014" name="BMC Genomics">
        <title>Genome sequence of Anopheles sinensis provides insight into genetics basis of mosquito competence for malaria parasites.</title>
        <authorList>
            <person name="Zhou D."/>
            <person name="Zhang D."/>
            <person name="Ding G."/>
            <person name="Shi L."/>
            <person name="Hou Q."/>
            <person name="Ye Y."/>
            <person name="Xu Y."/>
            <person name="Zhou H."/>
            <person name="Xiong C."/>
            <person name="Li S."/>
            <person name="Yu J."/>
            <person name="Hong S."/>
            <person name="Yu X."/>
            <person name="Zou P."/>
            <person name="Chen C."/>
            <person name="Chang X."/>
            <person name="Wang W."/>
            <person name="Lv Y."/>
            <person name="Sun Y."/>
            <person name="Ma L."/>
            <person name="Shen B."/>
            <person name="Zhu C."/>
        </authorList>
    </citation>
    <scope>NUCLEOTIDE SEQUENCE [LARGE SCALE GENOMIC DNA]</scope>
</reference>
<dbReference type="EMBL" id="KE524335">
    <property type="protein sequence ID" value="KFB35228.1"/>
    <property type="molecule type" value="Genomic_DNA"/>
</dbReference>
<gene>
    <name evidence="1" type="ORF">ZHAS_00001354</name>
</gene>
<evidence type="ECO:0000313" key="1">
    <source>
        <dbReference type="EMBL" id="KFB35228.1"/>
    </source>
</evidence>
<proteinExistence type="predicted"/>
<dbReference type="EMBL" id="ATLV01006066">
    <property type="status" value="NOT_ANNOTATED_CDS"/>
    <property type="molecule type" value="Genomic_DNA"/>
</dbReference>
<dbReference type="Proteomes" id="UP000030765">
    <property type="component" value="Unassembled WGS sequence"/>
</dbReference>
<keyword evidence="3" id="KW-1185">Reference proteome</keyword>
<evidence type="ECO:0000313" key="2">
    <source>
        <dbReference type="EnsemblMetazoa" id="ASIC001354-PA"/>
    </source>
</evidence>
<accession>A0A084VB84</accession>
<dbReference type="VEuPathDB" id="VectorBase:ASIC001354"/>
<dbReference type="AlphaFoldDB" id="A0A084VB84"/>
<evidence type="ECO:0000313" key="3">
    <source>
        <dbReference type="Proteomes" id="UP000030765"/>
    </source>
</evidence>
<organism evidence="1">
    <name type="scientific">Anopheles sinensis</name>
    <name type="common">Mosquito</name>
    <dbReference type="NCBI Taxonomy" id="74873"/>
    <lineage>
        <taxon>Eukaryota</taxon>
        <taxon>Metazoa</taxon>
        <taxon>Ecdysozoa</taxon>
        <taxon>Arthropoda</taxon>
        <taxon>Hexapoda</taxon>
        <taxon>Insecta</taxon>
        <taxon>Pterygota</taxon>
        <taxon>Neoptera</taxon>
        <taxon>Endopterygota</taxon>
        <taxon>Diptera</taxon>
        <taxon>Nematocera</taxon>
        <taxon>Culicoidea</taxon>
        <taxon>Culicidae</taxon>
        <taxon>Anophelinae</taxon>
        <taxon>Anopheles</taxon>
    </lineage>
</organism>
<reference evidence="2" key="2">
    <citation type="submission" date="2020-05" db="UniProtKB">
        <authorList>
            <consortium name="EnsemblMetazoa"/>
        </authorList>
    </citation>
    <scope>IDENTIFICATION</scope>
</reference>
<protein>
    <submittedName>
        <fullName evidence="1 2">Uncharacterized protein</fullName>
    </submittedName>
</protein>